<dbReference type="KEGG" id="vg:54993366"/>
<reference evidence="1 2" key="1">
    <citation type="submission" date="2018-04" db="EMBL/GenBank/DDBJ databases">
        <authorList>
            <person name="Harrington T."/>
            <person name="Washburn E."/>
            <person name="Bricker J."/>
            <person name="McKinney A."/>
            <person name="Betsko A.J."/>
            <person name="Garlena R.A."/>
            <person name="Russell D.A."/>
            <person name="Pope W.A."/>
            <person name="Jacobs-Sera D."/>
            <person name="Hatfull G.F."/>
        </authorList>
    </citation>
    <scope>NUCLEOTIDE SEQUENCE [LARGE SCALE GENOMIC DNA]</scope>
</reference>
<gene>
    <name evidence="1" type="primary">42</name>
    <name evidence="1" type="ORF">SEA_METAMORPHOO_42</name>
</gene>
<organism evidence="1 2">
    <name type="scientific">Microbacterium phage Metamorphoo</name>
    <dbReference type="NCBI Taxonomy" id="2201437"/>
    <lineage>
        <taxon>Viruses</taxon>
        <taxon>Duplodnaviria</taxon>
        <taxon>Heunggongvirae</taxon>
        <taxon>Uroviricota</taxon>
        <taxon>Caudoviricetes</taxon>
        <taxon>Hodgkinviridae</taxon>
        <taxon>Metamorphoovirus</taxon>
        <taxon>Metamorphoovirus metamorphoo</taxon>
    </lineage>
</organism>
<dbReference type="RefSeq" id="YP_009802811.1">
    <property type="nucleotide sequence ID" value="NC_047988.1"/>
</dbReference>
<dbReference type="GeneID" id="54993366"/>
<proteinExistence type="predicted"/>
<name>A0A2Z4Q7D2_9CAUD</name>
<accession>A0A2Z4Q7D2</accession>
<dbReference type="EMBL" id="MH271304">
    <property type="protein sequence ID" value="AWY05393.1"/>
    <property type="molecule type" value="Genomic_DNA"/>
</dbReference>
<keyword evidence="2" id="KW-1185">Reference proteome</keyword>
<evidence type="ECO:0000313" key="2">
    <source>
        <dbReference type="Proteomes" id="UP000251466"/>
    </source>
</evidence>
<dbReference type="Proteomes" id="UP000251466">
    <property type="component" value="Segment"/>
</dbReference>
<sequence length="68" mass="7070">MSGVGEWNEVEVRDSFGRVVGVEGSFTVDIPLEVAVNGGTIEAPDGSIITVTPEPGDGFEFTAEEAQA</sequence>
<evidence type="ECO:0000313" key="1">
    <source>
        <dbReference type="EMBL" id="AWY05393.1"/>
    </source>
</evidence>
<protein>
    <submittedName>
        <fullName evidence="1">Uncharacterized protein</fullName>
    </submittedName>
</protein>